<keyword evidence="6" id="KW-1185">Reference proteome</keyword>
<reference evidence="5 6" key="1">
    <citation type="submission" date="2019-03" db="EMBL/GenBank/DDBJ databases">
        <title>Draft Genome Sequence of Duganella callidus sp. nov., a Novel Duganella Species Isolated from Cultivated Soil.</title>
        <authorList>
            <person name="Raths R."/>
            <person name="Peta V."/>
            <person name="Bucking H."/>
        </authorList>
    </citation>
    <scope>NUCLEOTIDE SEQUENCE [LARGE SCALE GENOMIC DNA]</scope>
    <source>
        <strain evidence="5 6">DN04</strain>
    </source>
</reference>
<dbReference type="PANTHER" id="PTHR30469">
    <property type="entry name" value="MULTIDRUG RESISTANCE PROTEIN MDTA"/>
    <property type="match status" value="1"/>
</dbReference>
<dbReference type="Gene3D" id="2.40.30.170">
    <property type="match status" value="1"/>
</dbReference>
<gene>
    <name evidence="5" type="ORF">E4L98_08355</name>
</gene>
<dbReference type="GO" id="GO:1990281">
    <property type="term" value="C:efflux pump complex"/>
    <property type="evidence" value="ECO:0007669"/>
    <property type="project" value="TreeGrafter"/>
</dbReference>
<evidence type="ECO:0000259" key="2">
    <source>
        <dbReference type="Pfam" id="PF25876"/>
    </source>
</evidence>
<evidence type="ECO:0000259" key="3">
    <source>
        <dbReference type="Pfam" id="PF25917"/>
    </source>
</evidence>
<feature type="domain" description="Multidrug resistance protein MdtA-like alpha-helical hairpin" evidence="2">
    <location>
        <begin position="107"/>
        <end position="168"/>
    </location>
</feature>
<dbReference type="PANTHER" id="PTHR30469:SF37">
    <property type="entry name" value="RAGD PROTEIN"/>
    <property type="match status" value="1"/>
</dbReference>
<protein>
    <submittedName>
        <fullName evidence="5">Efflux RND transporter periplasmic adaptor subunit</fullName>
    </submittedName>
</protein>
<dbReference type="RefSeq" id="WP_135201106.1">
    <property type="nucleotide sequence ID" value="NZ_SPVG01000077.1"/>
</dbReference>
<dbReference type="NCBIfam" id="TIGR01730">
    <property type="entry name" value="RND_mfp"/>
    <property type="match status" value="1"/>
</dbReference>
<evidence type="ECO:0000313" key="6">
    <source>
        <dbReference type="Proteomes" id="UP000297729"/>
    </source>
</evidence>
<evidence type="ECO:0000256" key="1">
    <source>
        <dbReference type="ARBA" id="ARBA00009477"/>
    </source>
</evidence>
<feature type="domain" description="Multidrug resistance protein MdtA-like barrel-sandwich hybrid" evidence="3">
    <location>
        <begin position="69"/>
        <end position="204"/>
    </location>
</feature>
<dbReference type="Gene3D" id="2.40.420.20">
    <property type="match status" value="1"/>
</dbReference>
<accession>A0A4Y9SQG4</accession>
<comment type="similarity">
    <text evidence="1">Belongs to the membrane fusion protein (MFP) (TC 8.A.1) family.</text>
</comment>
<dbReference type="InterPro" id="IPR058625">
    <property type="entry name" value="MdtA-like_BSH"/>
</dbReference>
<dbReference type="Gene3D" id="2.40.50.100">
    <property type="match status" value="1"/>
</dbReference>
<organism evidence="5 6">
    <name type="scientific">Duganella callida</name>
    <dbReference type="NCBI Taxonomy" id="2561932"/>
    <lineage>
        <taxon>Bacteria</taxon>
        <taxon>Pseudomonadati</taxon>
        <taxon>Pseudomonadota</taxon>
        <taxon>Betaproteobacteria</taxon>
        <taxon>Burkholderiales</taxon>
        <taxon>Oxalobacteraceae</taxon>
        <taxon>Telluria group</taxon>
        <taxon>Duganella</taxon>
    </lineage>
</organism>
<dbReference type="AlphaFoldDB" id="A0A4Y9SQG4"/>
<dbReference type="Pfam" id="PF25876">
    <property type="entry name" value="HH_MFP_RND"/>
    <property type="match status" value="1"/>
</dbReference>
<dbReference type="OrthoDB" id="9806939at2"/>
<evidence type="ECO:0000313" key="5">
    <source>
        <dbReference type="EMBL" id="TFW26543.1"/>
    </source>
</evidence>
<name>A0A4Y9SQG4_9BURK</name>
<dbReference type="Pfam" id="PF25917">
    <property type="entry name" value="BSH_RND"/>
    <property type="match status" value="1"/>
</dbReference>
<dbReference type="InterPro" id="IPR058792">
    <property type="entry name" value="Beta-barrel_RND_2"/>
</dbReference>
<dbReference type="SUPFAM" id="SSF111369">
    <property type="entry name" value="HlyD-like secretion proteins"/>
    <property type="match status" value="1"/>
</dbReference>
<dbReference type="Proteomes" id="UP000297729">
    <property type="component" value="Unassembled WGS sequence"/>
</dbReference>
<dbReference type="EMBL" id="SPVG01000077">
    <property type="protein sequence ID" value="TFW26543.1"/>
    <property type="molecule type" value="Genomic_DNA"/>
</dbReference>
<proteinExistence type="inferred from homology"/>
<dbReference type="Gene3D" id="1.10.287.470">
    <property type="entry name" value="Helix hairpin bin"/>
    <property type="match status" value="1"/>
</dbReference>
<dbReference type="InterPro" id="IPR006143">
    <property type="entry name" value="RND_pump_MFP"/>
</dbReference>
<sequence length="374" mass="39945">MSRKALIILPVAALVLAAWGISTRLQARNALAQDAANGAVINVVVAKPVHSTSGDELVLPGNVQAQTEATIYARTSGYLKAWHPDIGANVRKGDLLAEIDTPEIDQQLRQASADLATAQANYALANTTNERWKGLLATQSVSAQDADQKAGDAQAKKAAVDAAAANVARLRDLESFKRVVAPFDGVITARRTDTGALINAGQNAGGELFRLADTRKLRIYVQLPEKYAALTRPGLPAELRFDEHPGKKYEAQTVRTSRALDPVSRTLQVELALDNADGELFPGAYVEVHFKFPDAAETVRLPANTVLFRSAGLQVATVGSDNHVKLKSIKQGRDFGPTIEVLDGLTADDVVILNPPDSLVDGAVVKTTPQKVKP</sequence>
<dbReference type="Pfam" id="PF25954">
    <property type="entry name" value="Beta-barrel_RND_2"/>
    <property type="match status" value="1"/>
</dbReference>
<evidence type="ECO:0000259" key="4">
    <source>
        <dbReference type="Pfam" id="PF25954"/>
    </source>
</evidence>
<feature type="domain" description="CusB-like beta-barrel" evidence="4">
    <location>
        <begin position="220"/>
        <end position="291"/>
    </location>
</feature>
<dbReference type="InterPro" id="IPR058624">
    <property type="entry name" value="MdtA-like_HH"/>
</dbReference>
<dbReference type="GO" id="GO:0015562">
    <property type="term" value="F:efflux transmembrane transporter activity"/>
    <property type="evidence" value="ECO:0007669"/>
    <property type="project" value="TreeGrafter"/>
</dbReference>
<comment type="caution">
    <text evidence="5">The sequence shown here is derived from an EMBL/GenBank/DDBJ whole genome shotgun (WGS) entry which is preliminary data.</text>
</comment>